<name>A0A1R1MN12_9BACT</name>
<evidence type="ECO:0000313" key="2">
    <source>
        <dbReference type="EMBL" id="OMH41139.1"/>
    </source>
</evidence>
<dbReference type="PANTHER" id="PTHR30217:SF10">
    <property type="entry name" value="23S RRNA 5-HYDROXYCYTIDINE C2501 SYNTHASE"/>
    <property type="match status" value="1"/>
</dbReference>
<accession>A0A1R1MN12</accession>
<comment type="caution">
    <text evidence="2">The sequence shown here is derived from an EMBL/GenBank/DDBJ whole genome shotgun (WGS) entry which is preliminary data.</text>
</comment>
<dbReference type="InterPro" id="IPR051454">
    <property type="entry name" value="RNA/ubiquinone_mod_enzymes"/>
</dbReference>
<dbReference type="RefSeq" id="WP_076712296.1">
    <property type="nucleotide sequence ID" value="NZ_MOEN01000003.1"/>
</dbReference>
<dbReference type="Pfam" id="PF01136">
    <property type="entry name" value="Peptidase_U32"/>
    <property type="match status" value="1"/>
</dbReference>
<proteinExistence type="predicted"/>
<dbReference type="AlphaFoldDB" id="A0A1R1MN12"/>
<evidence type="ECO:0000313" key="3">
    <source>
        <dbReference type="Proteomes" id="UP000187408"/>
    </source>
</evidence>
<dbReference type="Proteomes" id="UP000187408">
    <property type="component" value="Unassembled WGS sequence"/>
</dbReference>
<dbReference type="Pfam" id="PF12392">
    <property type="entry name" value="DUF3656"/>
    <property type="match status" value="1"/>
</dbReference>
<dbReference type="InterPro" id="IPR001539">
    <property type="entry name" value="Peptidase_U32"/>
</dbReference>
<sequence length="762" mass="88273">MELLLPAGSLNHTFAAFDYGADACYLGIGSLNARAGAINFSLEDYRKALTFARKRETKLYLTFNTLLKEKEIDQVFKIIDDIYDFLPDGIIVQDIGLASLIKREFPKVSLIASTQMGFHNVSGIKFAEDFGFKRVILSRELTLKEIESIRKASSIQLEVFIHGAICFSFSGYCFASSFLGGNSGNRGKCSQVCRMLFKGDVNGFAFNLKDLAGFDFVKKLYEIGIDSLKIEGRLKDELYVAVNAFVYRQFIDIAKGKIFLDKKERERLKKLSAIVFSRKRWNGYFVTDHPDDSIDPNFPGNYGLFIGKVKSAKKGQMILDRLSFPLSRHDGILIFENKEPVPAKVLNVKGNTVFISLHKRFRKGSKVYLVHSVRVQNRFPVKVYNLKPFKPQIFLSIRLREGSIDVKAENRVREVAKSYFFSMRTEPAQKAPICADDIIKEFKKSGDFSFEAVINSVKIEEEFFVRRSELSKIRKELFRLIEKDLFPKKHYRTFEKSFKNEKRLSAIFVVDKNNLPAFLKFSKRLKKDFVLFVKTFNINLLKELIEKGMSLGLVMPLILKTYEEESFRQFVHQAFKIGIKNILVPHYYGIEMLKELNGLNLFADYTIYTLNRESAVFLKNHFSYLTISVEDDRQNIESLSDFCDIITIYQDTPLFQSQTCIKKVFFFCPNKNMEIFEKCLSDYRIEKVAGKIKDRFKVEFENCRTILLWDRAFNLNRLRKDLPPFIPRFDFVYKTYTEEEMEKIFSGINRTGHIANTLRGLA</sequence>
<reference evidence="2 3" key="1">
    <citation type="submission" date="2016-10" db="EMBL/GenBank/DDBJ databases">
        <title>Genome sequence of a sulfur-reducing bacterium Desulfurobacterium indicum K6013.</title>
        <authorList>
            <person name="Cao J."/>
            <person name="Shao Z."/>
            <person name="Alain K."/>
            <person name="Jebbar M."/>
        </authorList>
    </citation>
    <scope>NUCLEOTIDE SEQUENCE [LARGE SCALE GENOMIC DNA]</scope>
    <source>
        <strain evidence="2 3">K6013</strain>
    </source>
</reference>
<keyword evidence="3" id="KW-1185">Reference proteome</keyword>
<gene>
    <name evidence="2" type="ORF">BLW93_01230</name>
</gene>
<dbReference type="EMBL" id="MOEN01000003">
    <property type="protein sequence ID" value="OMH41139.1"/>
    <property type="molecule type" value="Genomic_DNA"/>
</dbReference>
<evidence type="ECO:0000259" key="1">
    <source>
        <dbReference type="Pfam" id="PF12392"/>
    </source>
</evidence>
<dbReference type="STRING" id="1914305.BLW93_01230"/>
<organism evidence="2 3">
    <name type="scientific">Desulfurobacterium indicum</name>
    <dbReference type="NCBI Taxonomy" id="1914305"/>
    <lineage>
        <taxon>Bacteria</taxon>
        <taxon>Pseudomonadati</taxon>
        <taxon>Aquificota</taxon>
        <taxon>Aquificia</taxon>
        <taxon>Desulfurobacteriales</taxon>
        <taxon>Desulfurobacteriaceae</taxon>
        <taxon>Desulfurobacterium</taxon>
    </lineage>
</organism>
<feature type="domain" description="Peptidase U32 collagenase" evidence="1">
    <location>
        <begin position="395"/>
        <end position="483"/>
    </location>
</feature>
<protein>
    <recommendedName>
        <fullName evidence="1">Peptidase U32 collagenase domain-containing protein</fullName>
    </recommendedName>
</protein>
<dbReference type="PANTHER" id="PTHR30217">
    <property type="entry name" value="PEPTIDASE U32 FAMILY"/>
    <property type="match status" value="1"/>
</dbReference>
<dbReference type="OrthoDB" id="9807498at2"/>
<dbReference type="InterPro" id="IPR020988">
    <property type="entry name" value="Pept_U32_collagenase"/>
</dbReference>